<evidence type="ECO:0000256" key="2">
    <source>
        <dbReference type="SAM" id="Phobius"/>
    </source>
</evidence>
<dbReference type="Gene3D" id="3.50.30.50">
    <property type="entry name" value="Putative cyclase"/>
    <property type="match status" value="1"/>
</dbReference>
<dbReference type="AlphaFoldDB" id="A0AAN8JH33"/>
<name>A0AAN8JH33_PATCE</name>
<comment type="similarity">
    <text evidence="1">Belongs to the Cyclase 1 superfamily.</text>
</comment>
<evidence type="ECO:0008006" key="5">
    <source>
        <dbReference type="Google" id="ProtNLM"/>
    </source>
</evidence>
<dbReference type="PANTHER" id="PTHR31118">
    <property type="entry name" value="CYCLASE-LIKE PROTEIN 2"/>
    <property type="match status" value="1"/>
</dbReference>
<evidence type="ECO:0000313" key="3">
    <source>
        <dbReference type="EMBL" id="KAK6176199.1"/>
    </source>
</evidence>
<dbReference type="InterPro" id="IPR037175">
    <property type="entry name" value="KFase_sf"/>
</dbReference>
<dbReference type="Pfam" id="PF04199">
    <property type="entry name" value="Cyclase"/>
    <property type="match status" value="1"/>
</dbReference>
<keyword evidence="2" id="KW-0472">Membrane</keyword>
<dbReference type="GO" id="GO:0019441">
    <property type="term" value="P:L-tryptophan catabolic process to kynurenine"/>
    <property type="evidence" value="ECO:0007669"/>
    <property type="project" value="InterPro"/>
</dbReference>
<keyword evidence="2" id="KW-0812">Transmembrane</keyword>
<evidence type="ECO:0000256" key="1">
    <source>
        <dbReference type="ARBA" id="ARBA00007865"/>
    </source>
</evidence>
<dbReference type="SUPFAM" id="SSF102198">
    <property type="entry name" value="Putative cyclase"/>
    <property type="match status" value="1"/>
</dbReference>
<proteinExistence type="inferred from homology"/>
<gene>
    <name evidence="3" type="ORF">SNE40_014527</name>
</gene>
<accession>A0AAN8JH33</accession>
<dbReference type="EMBL" id="JAZGQO010000010">
    <property type="protein sequence ID" value="KAK6176199.1"/>
    <property type="molecule type" value="Genomic_DNA"/>
</dbReference>
<dbReference type="GO" id="GO:0004061">
    <property type="term" value="F:arylformamidase activity"/>
    <property type="evidence" value="ECO:0007669"/>
    <property type="project" value="InterPro"/>
</dbReference>
<dbReference type="PANTHER" id="PTHR31118:SF12">
    <property type="entry name" value="CYCLASE-LIKE PROTEIN 2"/>
    <property type="match status" value="1"/>
</dbReference>
<comment type="caution">
    <text evidence="3">The sequence shown here is derived from an EMBL/GenBank/DDBJ whole genome shotgun (WGS) entry which is preliminary data.</text>
</comment>
<reference evidence="3 4" key="1">
    <citation type="submission" date="2024-01" db="EMBL/GenBank/DDBJ databases">
        <title>The genome of the rayed Mediterranean limpet Patella caerulea (Linnaeus, 1758).</title>
        <authorList>
            <person name="Anh-Thu Weber A."/>
            <person name="Halstead-Nussloch G."/>
        </authorList>
    </citation>
    <scope>NUCLEOTIDE SEQUENCE [LARGE SCALE GENOMIC DNA]</scope>
    <source>
        <strain evidence="3">AATW-2023a</strain>
        <tissue evidence="3">Whole specimen</tissue>
    </source>
</reference>
<protein>
    <recommendedName>
        <fullName evidence="5">Cyclase</fullName>
    </recommendedName>
</protein>
<dbReference type="InterPro" id="IPR007325">
    <property type="entry name" value="KFase/CYL"/>
</dbReference>
<evidence type="ECO:0000313" key="4">
    <source>
        <dbReference type="Proteomes" id="UP001347796"/>
    </source>
</evidence>
<feature type="transmembrane region" description="Helical" evidence="2">
    <location>
        <begin position="297"/>
        <end position="318"/>
    </location>
</feature>
<dbReference type="Proteomes" id="UP001347796">
    <property type="component" value="Unassembled WGS sequence"/>
</dbReference>
<organism evidence="3 4">
    <name type="scientific">Patella caerulea</name>
    <name type="common">Rayed Mediterranean limpet</name>
    <dbReference type="NCBI Taxonomy" id="87958"/>
    <lineage>
        <taxon>Eukaryota</taxon>
        <taxon>Metazoa</taxon>
        <taxon>Spiralia</taxon>
        <taxon>Lophotrochozoa</taxon>
        <taxon>Mollusca</taxon>
        <taxon>Gastropoda</taxon>
        <taxon>Patellogastropoda</taxon>
        <taxon>Patelloidea</taxon>
        <taxon>Patellidae</taxon>
        <taxon>Patella</taxon>
    </lineage>
</organism>
<keyword evidence="2" id="KW-1133">Transmembrane helix</keyword>
<sequence length="320" mass="36242">MHPPTKTYSQTHNRVNSRLQFWTSCLSDYEKMSGSETIPFLILVFLEASMAIFYHGENTRIVDLTFTLNTSTIYWPGNPEYNFTILNRQEVGNYWYEDNYFSTAEHGGTHLDAPAHFYKGAWRTHEIPVERLIGSGVIIDVTPKATVDHDYRVQISDLQTWESKYGNIPQGAIVLMNSGWTKRYPDKSLVFNSENTTDPETFHFPAFHQDAVKWLIRHRNISIVGVDTPSLDFGQTKNYPVHQLVGANNIIGLENVAYLHKVPEHGAIIFAGVAKLYDGSGGPARVIAIYTTDSSNYSTLITIGIITVVLSLLIFRFCRL</sequence>
<keyword evidence="4" id="KW-1185">Reference proteome</keyword>